<name>A0A399ES56_9DEIN</name>
<evidence type="ECO:0000259" key="1">
    <source>
        <dbReference type="Pfam" id="PF08486"/>
    </source>
</evidence>
<dbReference type="Proteomes" id="UP000265341">
    <property type="component" value="Unassembled WGS sequence"/>
</dbReference>
<dbReference type="Pfam" id="PF08486">
    <property type="entry name" value="SpoIID"/>
    <property type="match status" value="1"/>
</dbReference>
<reference evidence="2 3" key="1">
    <citation type="submission" date="2018-08" db="EMBL/GenBank/DDBJ databases">
        <title>Meiothermus roseus NBRC 110900 genome sequencing project.</title>
        <authorList>
            <person name="Da Costa M.S."/>
            <person name="Albuquerque L."/>
            <person name="Raposo P."/>
            <person name="Froufe H.J.C."/>
            <person name="Barroso C.S."/>
            <person name="Egas C."/>
        </authorList>
    </citation>
    <scope>NUCLEOTIDE SEQUENCE [LARGE SCALE GENOMIC DNA]</scope>
    <source>
        <strain evidence="2 3">NBRC 110900</strain>
    </source>
</reference>
<evidence type="ECO:0000313" key="2">
    <source>
        <dbReference type="EMBL" id="RIH85021.1"/>
    </source>
</evidence>
<dbReference type="GO" id="GO:0030435">
    <property type="term" value="P:sporulation resulting in formation of a cellular spore"/>
    <property type="evidence" value="ECO:0007669"/>
    <property type="project" value="InterPro"/>
</dbReference>
<evidence type="ECO:0000313" key="3">
    <source>
        <dbReference type="Proteomes" id="UP000265341"/>
    </source>
</evidence>
<sequence>MHHLSLRLLALLGLTLGLALAQAPVQDLVLRVLLAEASEASLSLGAHLRLSSYGEQNLPAATLKLGASGNDVLVGGQASGPWVEFQATDGLFVFEGRPYRGSLQAIAQNGTLLLINRVWLEDYLMGVVPGEVPRSFPPEVLRAQAILARTFALYRLNPKALYDICDDERCQVYLGYRAETPEHSAAVQATRGLIVSYGQQPITAVYHADSGGYTAASAEVWGGSVPYLIARPDPYSQSPKGVWGLTLSPQAVARQLVAQGMLVGDVQGLEIVQYTESGRVARLRVRGNLKSTDLVGPQATRFLRGLGLPSTRITLSGWDVTGFGVGHGVGMSQWGARGFALQGWDFKQILGYYYPGTFLSSFEVVQGLREKLLASGYMPAQGLQSVVPSGALISSLLASVR</sequence>
<dbReference type="EMBL" id="QWLA01000048">
    <property type="protein sequence ID" value="RIH85021.1"/>
    <property type="molecule type" value="Genomic_DNA"/>
</dbReference>
<gene>
    <name evidence="2" type="primary">lytB_2</name>
    <name evidence="2" type="ORF">Mrose_02396</name>
</gene>
<dbReference type="InterPro" id="IPR013693">
    <property type="entry name" value="SpoIID/LytB_N"/>
</dbReference>
<feature type="domain" description="Sporulation stage II protein D amidase enhancer LytB N-terminal" evidence="1">
    <location>
        <begin position="109"/>
        <end position="197"/>
    </location>
</feature>
<proteinExistence type="predicted"/>
<keyword evidence="3" id="KW-1185">Reference proteome</keyword>
<dbReference type="NCBIfam" id="TIGR02669">
    <property type="entry name" value="SpoIID_LytB"/>
    <property type="match status" value="1"/>
</dbReference>
<dbReference type="AlphaFoldDB" id="A0A399ES56"/>
<organism evidence="2 3">
    <name type="scientific">Calidithermus roseus</name>
    <dbReference type="NCBI Taxonomy" id="1644118"/>
    <lineage>
        <taxon>Bacteria</taxon>
        <taxon>Thermotogati</taxon>
        <taxon>Deinococcota</taxon>
        <taxon>Deinococci</taxon>
        <taxon>Thermales</taxon>
        <taxon>Thermaceae</taxon>
        <taxon>Calidithermus</taxon>
    </lineage>
</organism>
<dbReference type="RefSeq" id="WP_119278588.1">
    <property type="nucleotide sequence ID" value="NZ_QWLA01000048.1"/>
</dbReference>
<protein>
    <submittedName>
        <fullName evidence="2">Amidase enhancer</fullName>
    </submittedName>
</protein>
<accession>A0A399ES56</accession>
<comment type="caution">
    <text evidence="2">The sequence shown here is derived from an EMBL/GenBank/DDBJ whole genome shotgun (WGS) entry which is preliminary data.</text>
</comment>
<dbReference type="InterPro" id="IPR013486">
    <property type="entry name" value="SpoIID/LytB"/>
</dbReference>
<dbReference type="OrthoDB" id="9794671at2"/>